<sequence length="167" mass="18248">MTNVATILEKRKGEESFPGKGQTLEGKQVADPASDTSSHANTQAAAFLTDAERFVLDSVKMENIEESVIQLGATETFCGKDDFFKDTEKILEGMKHSTSTTSSNQNEPSQSRQTPNATFFESASQFAMRNTIARNVQGDQITMHSGATEAQIQAMARFQNKNGSKDN</sequence>
<feature type="compositionally biased region" description="Polar residues" evidence="1">
    <location>
        <begin position="96"/>
        <end position="115"/>
    </location>
</feature>
<feature type="compositionally biased region" description="Basic and acidic residues" evidence="1">
    <location>
        <begin position="8"/>
        <end position="17"/>
    </location>
</feature>
<evidence type="ECO:0000313" key="3">
    <source>
        <dbReference type="Proteomes" id="UP001498398"/>
    </source>
</evidence>
<evidence type="ECO:0000313" key="2">
    <source>
        <dbReference type="EMBL" id="KAK7461276.1"/>
    </source>
</evidence>
<protein>
    <submittedName>
        <fullName evidence="2">Uncharacterized protein</fullName>
    </submittedName>
</protein>
<keyword evidence="3" id="KW-1185">Reference proteome</keyword>
<comment type="caution">
    <text evidence="2">The sequence shown here is derived from an EMBL/GenBank/DDBJ whole genome shotgun (WGS) entry which is preliminary data.</text>
</comment>
<feature type="region of interest" description="Disordered" evidence="1">
    <location>
        <begin position="94"/>
        <end position="115"/>
    </location>
</feature>
<name>A0ABR1JLS8_9AGAR</name>
<organism evidence="2 3">
    <name type="scientific">Marasmiellus scandens</name>
    <dbReference type="NCBI Taxonomy" id="2682957"/>
    <lineage>
        <taxon>Eukaryota</taxon>
        <taxon>Fungi</taxon>
        <taxon>Dikarya</taxon>
        <taxon>Basidiomycota</taxon>
        <taxon>Agaricomycotina</taxon>
        <taxon>Agaricomycetes</taxon>
        <taxon>Agaricomycetidae</taxon>
        <taxon>Agaricales</taxon>
        <taxon>Marasmiineae</taxon>
        <taxon>Omphalotaceae</taxon>
        <taxon>Marasmiellus</taxon>
    </lineage>
</organism>
<dbReference type="EMBL" id="JBANRG010000013">
    <property type="protein sequence ID" value="KAK7461276.1"/>
    <property type="molecule type" value="Genomic_DNA"/>
</dbReference>
<gene>
    <name evidence="2" type="ORF">VKT23_008452</name>
</gene>
<dbReference type="Proteomes" id="UP001498398">
    <property type="component" value="Unassembled WGS sequence"/>
</dbReference>
<accession>A0ABR1JLS8</accession>
<feature type="region of interest" description="Disordered" evidence="1">
    <location>
        <begin position="1"/>
        <end position="42"/>
    </location>
</feature>
<evidence type="ECO:0000256" key="1">
    <source>
        <dbReference type="SAM" id="MobiDB-lite"/>
    </source>
</evidence>
<reference evidence="2 3" key="1">
    <citation type="submission" date="2024-01" db="EMBL/GenBank/DDBJ databases">
        <title>A draft genome for the cacao thread blight pathogen Marasmiellus scandens.</title>
        <authorList>
            <person name="Baruah I.K."/>
            <person name="Leung J."/>
            <person name="Bukari Y."/>
            <person name="Amoako-Attah I."/>
            <person name="Meinhardt L.W."/>
            <person name="Bailey B.A."/>
            <person name="Cohen S.P."/>
        </authorList>
    </citation>
    <scope>NUCLEOTIDE SEQUENCE [LARGE SCALE GENOMIC DNA]</scope>
    <source>
        <strain evidence="2 3">GH-19</strain>
    </source>
</reference>
<proteinExistence type="predicted"/>